<gene>
    <name evidence="1" type="ORF">SCUD_LOCUS9051</name>
</gene>
<proteinExistence type="predicted"/>
<name>A0A183K238_9TREM</name>
<evidence type="ECO:0000313" key="3">
    <source>
        <dbReference type="WBParaSite" id="SCUD_0000905101-mRNA-1"/>
    </source>
</evidence>
<reference evidence="1 2" key="2">
    <citation type="submission" date="2018-11" db="EMBL/GenBank/DDBJ databases">
        <authorList>
            <consortium name="Pathogen Informatics"/>
        </authorList>
    </citation>
    <scope>NUCLEOTIDE SEQUENCE [LARGE SCALE GENOMIC DNA]</scope>
    <source>
        <strain evidence="1">Dakar</strain>
        <strain evidence="2">Dakar, Senegal</strain>
    </source>
</reference>
<reference evidence="3" key="1">
    <citation type="submission" date="2016-06" db="UniProtKB">
        <authorList>
            <consortium name="WormBaseParasite"/>
        </authorList>
    </citation>
    <scope>IDENTIFICATION</scope>
</reference>
<sequence length="52" mass="6232">MGQKHGKLRKSSSRRYKCLLTVVYAKYLESVGQTLLTTTYYGREQTRFQWRN</sequence>
<dbReference type="EMBL" id="UZAK01033042">
    <property type="protein sequence ID" value="VDP33906.1"/>
    <property type="molecule type" value="Genomic_DNA"/>
</dbReference>
<evidence type="ECO:0000313" key="2">
    <source>
        <dbReference type="Proteomes" id="UP000279833"/>
    </source>
</evidence>
<accession>A0A183K238</accession>
<keyword evidence="2" id="KW-1185">Reference proteome</keyword>
<evidence type="ECO:0000313" key="1">
    <source>
        <dbReference type="EMBL" id="VDP33906.1"/>
    </source>
</evidence>
<protein>
    <submittedName>
        <fullName evidence="3">Histone H4</fullName>
    </submittedName>
</protein>
<dbReference type="WBParaSite" id="SCUD_0000905101-mRNA-1">
    <property type="protein sequence ID" value="SCUD_0000905101-mRNA-1"/>
    <property type="gene ID" value="SCUD_0000905101"/>
</dbReference>
<dbReference type="Proteomes" id="UP000279833">
    <property type="component" value="Unassembled WGS sequence"/>
</dbReference>
<organism evidence="3">
    <name type="scientific">Schistosoma curassoni</name>
    <dbReference type="NCBI Taxonomy" id="6186"/>
    <lineage>
        <taxon>Eukaryota</taxon>
        <taxon>Metazoa</taxon>
        <taxon>Spiralia</taxon>
        <taxon>Lophotrochozoa</taxon>
        <taxon>Platyhelminthes</taxon>
        <taxon>Trematoda</taxon>
        <taxon>Digenea</taxon>
        <taxon>Strigeidida</taxon>
        <taxon>Schistosomatoidea</taxon>
        <taxon>Schistosomatidae</taxon>
        <taxon>Schistosoma</taxon>
    </lineage>
</organism>
<dbReference type="AlphaFoldDB" id="A0A183K238"/>